<evidence type="ECO:0000256" key="2">
    <source>
        <dbReference type="ARBA" id="ARBA00023043"/>
    </source>
</evidence>
<dbReference type="Proteomes" id="UP000193642">
    <property type="component" value="Unassembled WGS sequence"/>
</dbReference>
<keyword evidence="2" id="KW-0040">ANK repeat</keyword>
<comment type="caution">
    <text evidence="3">The sequence shown here is derived from an EMBL/GenBank/DDBJ whole genome shotgun (WGS) entry which is preliminary data.</text>
</comment>
<dbReference type="SMART" id="SM00248">
    <property type="entry name" value="ANK"/>
    <property type="match status" value="5"/>
</dbReference>
<dbReference type="InterPro" id="IPR051631">
    <property type="entry name" value="Ankyrin-KH/SAM_domain"/>
</dbReference>
<dbReference type="Pfam" id="PF12796">
    <property type="entry name" value="Ank_2"/>
    <property type="match status" value="2"/>
</dbReference>
<dbReference type="Gene3D" id="1.25.40.20">
    <property type="entry name" value="Ankyrin repeat-containing domain"/>
    <property type="match status" value="2"/>
</dbReference>
<dbReference type="InterPro" id="IPR002110">
    <property type="entry name" value="Ankyrin_rpt"/>
</dbReference>
<keyword evidence="4" id="KW-1185">Reference proteome</keyword>
<evidence type="ECO:0000256" key="1">
    <source>
        <dbReference type="ARBA" id="ARBA00022737"/>
    </source>
</evidence>
<protein>
    <submittedName>
        <fullName evidence="3">Ankyrin</fullName>
    </submittedName>
</protein>
<evidence type="ECO:0000313" key="4">
    <source>
        <dbReference type="Proteomes" id="UP000193642"/>
    </source>
</evidence>
<accession>A0A1Y2CJY7</accession>
<dbReference type="PANTHER" id="PTHR23206:SF8">
    <property type="entry name" value="ANKYRIN REPEAT AND KH DOMAIN-CONTAINING 1"/>
    <property type="match status" value="1"/>
</dbReference>
<name>A0A1Y2CJY7_9FUNG</name>
<gene>
    <name evidence="3" type="ORF">BCR33DRAFT_764367</name>
</gene>
<reference evidence="3 4" key="1">
    <citation type="submission" date="2016-07" db="EMBL/GenBank/DDBJ databases">
        <title>Pervasive Adenine N6-methylation of Active Genes in Fungi.</title>
        <authorList>
            <consortium name="DOE Joint Genome Institute"/>
            <person name="Mondo S.J."/>
            <person name="Dannebaum R.O."/>
            <person name="Kuo R.C."/>
            <person name="Labutti K."/>
            <person name="Haridas S."/>
            <person name="Kuo A."/>
            <person name="Salamov A."/>
            <person name="Ahrendt S.R."/>
            <person name="Lipzen A."/>
            <person name="Sullivan W."/>
            <person name="Andreopoulos W.B."/>
            <person name="Clum A."/>
            <person name="Lindquist E."/>
            <person name="Daum C."/>
            <person name="Ramamoorthy G.K."/>
            <person name="Gryganskyi A."/>
            <person name="Culley D."/>
            <person name="Magnuson J.K."/>
            <person name="James T.Y."/>
            <person name="O'Malley M.A."/>
            <person name="Stajich J.E."/>
            <person name="Spatafora J.W."/>
            <person name="Visel A."/>
            <person name="Grigoriev I.V."/>
        </authorList>
    </citation>
    <scope>NUCLEOTIDE SEQUENCE [LARGE SCALE GENOMIC DNA]</scope>
    <source>
        <strain evidence="3 4">JEL800</strain>
    </source>
</reference>
<proteinExistence type="predicted"/>
<dbReference type="OrthoDB" id="2146921at2759"/>
<dbReference type="AlphaFoldDB" id="A0A1Y2CJY7"/>
<dbReference type="PANTHER" id="PTHR23206">
    <property type="entry name" value="MASK PROTEIN"/>
    <property type="match status" value="1"/>
</dbReference>
<keyword evidence="1" id="KW-0677">Repeat</keyword>
<organism evidence="3 4">
    <name type="scientific">Rhizoclosmatium globosum</name>
    <dbReference type="NCBI Taxonomy" id="329046"/>
    <lineage>
        <taxon>Eukaryota</taxon>
        <taxon>Fungi</taxon>
        <taxon>Fungi incertae sedis</taxon>
        <taxon>Chytridiomycota</taxon>
        <taxon>Chytridiomycota incertae sedis</taxon>
        <taxon>Chytridiomycetes</taxon>
        <taxon>Chytridiales</taxon>
        <taxon>Chytriomycetaceae</taxon>
        <taxon>Rhizoclosmatium</taxon>
    </lineage>
</organism>
<dbReference type="EMBL" id="MCGO01000014">
    <property type="protein sequence ID" value="ORY47331.1"/>
    <property type="molecule type" value="Genomic_DNA"/>
</dbReference>
<dbReference type="InterPro" id="IPR036770">
    <property type="entry name" value="Ankyrin_rpt-contain_sf"/>
</dbReference>
<evidence type="ECO:0000313" key="3">
    <source>
        <dbReference type="EMBL" id="ORY47331.1"/>
    </source>
</evidence>
<sequence length="337" mass="37846">MPAWHFYFWRRVGELKFAALPVSYTAALLRLAGLNRRSLSACGVKTQRTSNILLIEWRKDSFARNKAHIEKALLQLVAEKESFRNWIETECDHSLLLVWACAAGSMDIVYFIKENHWKETQEAHTLAMVTSAGCGHINILRYLIENCGIDPSASNNEAFEWAAKSGHLEVVEYLLADERTDPSAVSSMPLVWACKFGHLAVVDRLLKDGRSDPSAQEHSGLLSAARAGYTHIVKLLLQDERVNVNAQNAHALLYSTCHGHAETLNVLLKAGADASLQNYCHSTSPFKLVMPEQFKYLLGIRKHPYRNLDAPVRPCIRSCQENRAISLAFDADLMNML</sequence>
<dbReference type="SUPFAM" id="SSF48403">
    <property type="entry name" value="Ankyrin repeat"/>
    <property type="match status" value="1"/>
</dbReference>